<accession>A0A3Q7XEB4</accession>
<evidence type="ECO:0000256" key="3">
    <source>
        <dbReference type="ARBA" id="ARBA00022729"/>
    </source>
</evidence>
<evidence type="ECO:0000256" key="5">
    <source>
        <dbReference type="SAM" id="SignalP"/>
    </source>
</evidence>
<dbReference type="GeneID" id="105852251"/>
<dbReference type="AlphaFoldDB" id="A0A3Q7XEB4"/>
<dbReference type="GO" id="GO:0006952">
    <property type="term" value="P:defense response"/>
    <property type="evidence" value="ECO:0007669"/>
    <property type="project" value="InterPro"/>
</dbReference>
<evidence type="ECO:0000256" key="2">
    <source>
        <dbReference type="ARBA" id="ARBA00022577"/>
    </source>
</evidence>
<keyword evidence="4" id="KW-1015">Disulfide bond</keyword>
<dbReference type="InterPro" id="IPR008176">
    <property type="entry name" value="Defensin_plant"/>
</dbReference>
<sequence>MERKTLRVLFMLFLLLATDVDVAVKTAEGKLCPFPSKKFKGDCLNDKPCVNTCTTEGFSTGSCNPKCLCDCFLYC</sequence>
<reference evidence="7" key="1">
    <citation type="journal article" date="2013" name="Nat. Biotechnol.">
        <title>Draft genome sequence of chickpea (Cicer arietinum) provides a resource for trait improvement.</title>
        <authorList>
            <person name="Varshney R.K."/>
            <person name="Song C."/>
            <person name="Saxena R.K."/>
            <person name="Azam S."/>
            <person name="Yu S."/>
            <person name="Sharpe A.G."/>
            <person name="Cannon S."/>
            <person name="Baek J."/>
            <person name="Rosen B.D."/>
            <person name="Tar'an B."/>
            <person name="Millan T."/>
            <person name="Zhang X."/>
            <person name="Ramsay L.D."/>
            <person name="Iwata A."/>
            <person name="Wang Y."/>
            <person name="Nelson W."/>
            <person name="Farmer A.D."/>
            <person name="Gaur P.M."/>
            <person name="Soderlund C."/>
            <person name="Penmetsa R.V."/>
            <person name="Xu C."/>
            <person name="Bharti A.K."/>
            <person name="He W."/>
            <person name="Winter P."/>
            <person name="Zhao S."/>
            <person name="Hane J.K."/>
            <person name="Carrasquilla-Garcia N."/>
            <person name="Condie J.A."/>
            <person name="Upadhyaya H.D."/>
            <person name="Luo M.C."/>
            <person name="Thudi M."/>
            <person name="Gowda C.L."/>
            <person name="Singh N.P."/>
            <person name="Lichtenzveig J."/>
            <person name="Gali K.K."/>
            <person name="Rubio J."/>
            <person name="Nadarajan N."/>
            <person name="Dolezel J."/>
            <person name="Bansal K.C."/>
            <person name="Xu X."/>
            <person name="Edwards D."/>
            <person name="Zhang G."/>
            <person name="Kahl G."/>
            <person name="Gil J."/>
            <person name="Singh K.B."/>
            <person name="Datta S.K."/>
            <person name="Jackson S.A."/>
            <person name="Wang J."/>
            <person name="Cook D.R."/>
        </authorList>
    </citation>
    <scope>NUCLEOTIDE SEQUENCE [LARGE SCALE GENOMIC DNA]</scope>
    <source>
        <strain evidence="7">cv. CDC Frontier</strain>
    </source>
</reference>
<dbReference type="SUPFAM" id="SSF57095">
    <property type="entry name" value="Scorpion toxin-like"/>
    <property type="match status" value="1"/>
</dbReference>
<keyword evidence="2" id="KW-0295">Fungicide</keyword>
<keyword evidence="7" id="KW-1185">Reference proteome</keyword>
<reference evidence="8" key="2">
    <citation type="submission" date="2025-08" db="UniProtKB">
        <authorList>
            <consortium name="RefSeq"/>
        </authorList>
    </citation>
    <scope>IDENTIFICATION</scope>
    <source>
        <tissue evidence="8">Etiolated seedlings</tissue>
    </source>
</reference>
<dbReference type="Proteomes" id="UP000087171">
    <property type="component" value="Chromosome Ca6"/>
</dbReference>
<evidence type="ECO:0000313" key="8">
    <source>
        <dbReference type="RefSeq" id="XP_027191844.1"/>
    </source>
</evidence>
<dbReference type="InterPro" id="IPR003614">
    <property type="entry name" value="Knottins"/>
</dbReference>
<evidence type="ECO:0000256" key="4">
    <source>
        <dbReference type="ARBA" id="ARBA00023157"/>
    </source>
</evidence>
<feature type="domain" description="Knottins-like" evidence="6">
    <location>
        <begin position="31"/>
        <end position="75"/>
    </location>
</feature>
<evidence type="ECO:0000256" key="1">
    <source>
        <dbReference type="ARBA" id="ARBA00022529"/>
    </source>
</evidence>
<proteinExistence type="predicted"/>
<protein>
    <submittedName>
        <fullName evidence="8">Defensin-1-like</fullName>
    </submittedName>
</protein>
<feature type="signal peptide" evidence="5">
    <location>
        <begin position="1"/>
        <end position="23"/>
    </location>
</feature>
<dbReference type="PANTHER" id="PTHR33147">
    <property type="entry name" value="DEFENSIN-LIKE PROTEIN 1"/>
    <property type="match status" value="1"/>
</dbReference>
<name>A0A3Q7XEB4_CICAR</name>
<dbReference type="PROSITE" id="PS00940">
    <property type="entry name" value="GAMMA_THIONIN"/>
    <property type="match status" value="1"/>
</dbReference>
<keyword evidence="1" id="KW-0929">Antimicrobial</keyword>
<keyword evidence="3 5" id="KW-0732">Signal</keyword>
<dbReference type="Gene3D" id="3.30.30.10">
    <property type="entry name" value="Knottin, scorpion toxin-like"/>
    <property type="match status" value="1"/>
</dbReference>
<dbReference type="PANTHER" id="PTHR33147:SF137">
    <property type="entry name" value="DEFENSIN MTDEF4.7"/>
    <property type="match status" value="1"/>
</dbReference>
<evidence type="ECO:0000313" key="7">
    <source>
        <dbReference type="Proteomes" id="UP000087171"/>
    </source>
</evidence>
<organism evidence="7 8">
    <name type="scientific">Cicer arietinum</name>
    <name type="common">Chickpea</name>
    <name type="synonym">Garbanzo</name>
    <dbReference type="NCBI Taxonomy" id="3827"/>
    <lineage>
        <taxon>Eukaryota</taxon>
        <taxon>Viridiplantae</taxon>
        <taxon>Streptophyta</taxon>
        <taxon>Embryophyta</taxon>
        <taxon>Tracheophyta</taxon>
        <taxon>Spermatophyta</taxon>
        <taxon>Magnoliopsida</taxon>
        <taxon>eudicotyledons</taxon>
        <taxon>Gunneridae</taxon>
        <taxon>Pentapetalae</taxon>
        <taxon>rosids</taxon>
        <taxon>fabids</taxon>
        <taxon>Fabales</taxon>
        <taxon>Fabaceae</taxon>
        <taxon>Papilionoideae</taxon>
        <taxon>50 kb inversion clade</taxon>
        <taxon>NPAAA clade</taxon>
        <taxon>Hologalegina</taxon>
        <taxon>IRL clade</taxon>
        <taxon>Cicereae</taxon>
        <taxon>Cicer</taxon>
    </lineage>
</organism>
<evidence type="ECO:0000259" key="6">
    <source>
        <dbReference type="Pfam" id="PF00304"/>
    </source>
</evidence>
<feature type="chain" id="PRO_5018531910" evidence="5">
    <location>
        <begin position="24"/>
        <end position="75"/>
    </location>
</feature>
<dbReference type="Pfam" id="PF00304">
    <property type="entry name" value="Gamma-thionin"/>
    <property type="match status" value="1"/>
</dbReference>
<dbReference type="RefSeq" id="XP_027191844.1">
    <property type="nucleotide sequence ID" value="XM_027336043.1"/>
</dbReference>
<dbReference type="KEGG" id="cam:105852251"/>
<dbReference type="InterPro" id="IPR036574">
    <property type="entry name" value="Scorpion_toxin-like_sf"/>
</dbReference>
<gene>
    <name evidence="8" type="primary">LOC105852251</name>
</gene>